<dbReference type="HOGENOM" id="CLU_010194_44_5_11"/>
<dbReference type="PANTHER" id="PTHR24320:SF148">
    <property type="entry name" value="NAD(P)-BINDING ROSSMANN-FOLD SUPERFAMILY PROTEIN"/>
    <property type="match status" value="1"/>
</dbReference>
<dbReference type="InterPro" id="IPR036291">
    <property type="entry name" value="NAD(P)-bd_dom_sf"/>
</dbReference>
<sequence length="277" mass="29976">MTILITGATDGLGRALAHRLAADGEALILHGRDAARLQRTADEIQAIGTARPATVLADLSELAQVRRLAAEVRGTTDRLDVLVSNAGIGSGEPAGRERGVSADGYELRFAVNYLAGFLLTLELLPLLRETATHAGKPARIVNVASLGQEPIDFDDLMIERGYDGMRAYRRSKLAQIMSGFELVERLPSGEVTVNSVHPGTFMPTKMVTSENVTPIDTLETGVESTRRLAVEPALATVTGRFFDRSRDSRANGQAYDPAARAELWERSLKLVDHDDLT</sequence>
<organism evidence="3 4">
    <name type="scientific">Pseudofrankia inefficax (strain DSM 45817 / CECT 9037 / DDB 130130 / EuI1c)</name>
    <name type="common">Frankia inefficax</name>
    <dbReference type="NCBI Taxonomy" id="298654"/>
    <lineage>
        <taxon>Bacteria</taxon>
        <taxon>Bacillati</taxon>
        <taxon>Actinomycetota</taxon>
        <taxon>Actinomycetes</taxon>
        <taxon>Frankiales</taxon>
        <taxon>Frankiaceae</taxon>
        <taxon>Pseudofrankia</taxon>
    </lineage>
</organism>
<protein>
    <submittedName>
        <fullName evidence="3">Short-chain dehydrogenase/reductase SDR</fullName>
    </submittedName>
</protein>
<dbReference type="GO" id="GO:0016491">
    <property type="term" value="F:oxidoreductase activity"/>
    <property type="evidence" value="ECO:0007669"/>
    <property type="project" value="UniProtKB-KW"/>
</dbReference>
<keyword evidence="4" id="KW-1185">Reference proteome</keyword>
<dbReference type="Proteomes" id="UP000002484">
    <property type="component" value="Chromosome"/>
</dbReference>
<dbReference type="PANTHER" id="PTHR24320">
    <property type="entry name" value="RETINOL DEHYDROGENASE"/>
    <property type="match status" value="1"/>
</dbReference>
<reference evidence="3 4" key="1">
    <citation type="submission" date="2010-10" db="EMBL/GenBank/DDBJ databases">
        <title>Complete sequence of Frankia sp. EuI1c.</title>
        <authorList>
            <consortium name="US DOE Joint Genome Institute"/>
            <person name="Lucas S."/>
            <person name="Copeland A."/>
            <person name="Lapidus A."/>
            <person name="Cheng J.-F."/>
            <person name="Bruce D."/>
            <person name="Goodwin L."/>
            <person name="Pitluck S."/>
            <person name="Chertkov O."/>
            <person name="Detter J.C."/>
            <person name="Han C."/>
            <person name="Tapia R."/>
            <person name="Land M."/>
            <person name="Hauser L."/>
            <person name="Jeffries C."/>
            <person name="Kyrpides N."/>
            <person name="Ivanova N."/>
            <person name="Mikhailova N."/>
            <person name="Beauchemin N."/>
            <person name="Sen A."/>
            <person name="Sur S.A."/>
            <person name="Gtari M."/>
            <person name="Wall L."/>
            <person name="Tisa L."/>
            <person name="Woyke T."/>
        </authorList>
    </citation>
    <scope>NUCLEOTIDE SEQUENCE [LARGE SCALE GENOMIC DNA]</scope>
    <source>
        <strain evidence="4">DSM 45817 / CECT 9037 / EuI1c</strain>
    </source>
</reference>
<evidence type="ECO:0000256" key="2">
    <source>
        <dbReference type="ARBA" id="ARBA00023002"/>
    </source>
</evidence>
<dbReference type="EMBL" id="CP002299">
    <property type="protein sequence ID" value="ADP83866.1"/>
    <property type="molecule type" value="Genomic_DNA"/>
</dbReference>
<dbReference type="STRING" id="298654.FraEuI1c_5882"/>
<comment type="similarity">
    <text evidence="1">Belongs to the short-chain dehydrogenases/reductases (SDR) family.</text>
</comment>
<dbReference type="InterPro" id="IPR002347">
    <property type="entry name" value="SDR_fam"/>
</dbReference>
<gene>
    <name evidence="3" type="ordered locus">FraEuI1c_5882</name>
</gene>
<dbReference type="InParanoid" id="E3IYC1"/>
<dbReference type="RefSeq" id="WP_013426984.1">
    <property type="nucleotide sequence ID" value="NC_014666.1"/>
</dbReference>
<dbReference type="Pfam" id="PF00106">
    <property type="entry name" value="adh_short"/>
    <property type="match status" value="1"/>
</dbReference>
<dbReference type="AlphaFoldDB" id="E3IYC1"/>
<evidence type="ECO:0000313" key="4">
    <source>
        <dbReference type="Proteomes" id="UP000002484"/>
    </source>
</evidence>
<dbReference type="eggNOG" id="COG1028">
    <property type="taxonomic scope" value="Bacteria"/>
</dbReference>
<dbReference type="KEGG" id="fri:FraEuI1c_5882"/>
<keyword evidence="2" id="KW-0560">Oxidoreductase</keyword>
<accession>E3IYC1</accession>
<proteinExistence type="inferred from homology"/>
<dbReference type="OrthoDB" id="3237043at2"/>
<evidence type="ECO:0000256" key="1">
    <source>
        <dbReference type="ARBA" id="ARBA00006484"/>
    </source>
</evidence>
<dbReference type="SUPFAM" id="SSF51735">
    <property type="entry name" value="NAD(P)-binding Rossmann-fold domains"/>
    <property type="match status" value="1"/>
</dbReference>
<evidence type="ECO:0000313" key="3">
    <source>
        <dbReference type="EMBL" id="ADP83866.1"/>
    </source>
</evidence>
<dbReference type="PRINTS" id="PR00081">
    <property type="entry name" value="GDHRDH"/>
</dbReference>
<dbReference type="Gene3D" id="3.40.50.720">
    <property type="entry name" value="NAD(P)-binding Rossmann-like Domain"/>
    <property type="match status" value="1"/>
</dbReference>
<name>E3IYC1_PSEI1</name>